<feature type="region of interest" description="Disordered" evidence="1">
    <location>
        <begin position="59"/>
        <end position="82"/>
    </location>
</feature>
<keyword evidence="2" id="KW-0812">Transmembrane</keyword>
<protein>
    <submittedName>
        <fullName evidence="3">Uncharacterized protein</fullName>
    </submittedName>
</protein>
<organism evidence="3 4">
    <name type="scientific">Mumia zhuanghuii</name>
    <dbReference type="NCBI Taxonomy" id="2585211"/>
    <lineage>
        <taxon>Bacteria</taxon>
        <taxon>Bacillati</taxon>
        <taxon>Actinomycetota</taxon>
        <taxon>Actinomycetes</taxon>
        <taxon>Propionibacteriales</taxon>
        <taxon>Nocardioidaceae</taxon>
        <taxon>Mumia</taxon>
    </lineage>
</organism>
<dbReference type="Proteomes" id="UP000307768">
    <property type="component" value="Unassembled WGS sequence"/>
</dbReference>
<gene>
    <name evidence="3" type="ORF">FE697_015950</name>
</gene>
<reference evidence="3 4" key="1">
    <citation type="submission" date="2019-09" db="EMBL/GenBank/DDBJ databases">
        <title>Mumia zhuanghuii sp. nov. isolated from the intestinal contents of plateau pika (Ochotona curzoniae) in the Qinghai-Tibet plateau of China.</title>
        <authorList>
            <person name="Tian Z."/>
        </authorList>
    </citation>
    <scope>NUCLEOTIDE SEQUENCE [LARGE SCALE GENOMIC DNA]</scope>
    <source>
        <strain evidence="4">350</strain>
    </source>
</reference>
<dbReference type="EMBL" id="VDFQ02000005">
    <property type="protein sequence ID" value="KAA1420457.1"/>
    <property type="molecule type" value="Genomic_DNA"/>
</dbReference>
<keyword evidence="2" id="KW-1133">Transmembrane helix</keyword>
<evidence type="ECO:0000256" key="2">
    <source>
        <dbReference type="SAM" id="Phobius"/>
    </source>
</evidence>
<evidence type="ECO:0000313" key="3">
    <source>
        <dbReference type="EMBL" id="KAA1420457.1"/>
    </source>
</evidence>
<evidence type="ECO:0000256" key="1">
    <source>
        <dbReference type="SAM" id="MobiDB-lite"/>
    </source>
</evidence>
<keyword evidence="2" id="KW-0472">Membrane</keyword>
<evidence type="ECO:0000313" key="4">
    <source>
        <dbReference type="Proteomes" id="UP000307768"/>
    </source>
</evidence>
<proteinExistence type="predicted"/>
<comment type="caution">
    <text evidence="3">The sequence shown here is derived from an EMBL/GenBank/DDBJ whole genome shotgun (WGS) entry which is preliminary data.</text>
</comment>
<sequence length="82" mass="8574">MSPAVVIVPVMLIIVIAAMLLVVVLAFPYRGRRVPAAMWGSERIDKALGAFAEQVGIQPDPDVAAPGTVSRERVSSGSSTPS</sequence>
<name>A0A5Q6RR17_9ACTN</name>
<feature type="transmembrane region" description="Helical" evidence="2">
    <location>
        <begin position="6"/>
        <end position="29"/>
    </location>
</feature>
<dbReference type="AlphaFoldDB" id="A0A5Q6RR17"/>
<accession>A0A5Q6RR17</accession>
<dbReference type="RefSeq" id="WP_149770626.1">
    <property type="nucleotide sequence ID" value="NZ_VDFQ02000005.1"/>
</dbReference>